<sequence length="202" mass="22672">MSKARSRKDTNIRSHIAYLAARLMAEDGVADYGAAKQKAARQAGLLDAKLLPDNQEIEAALREYQSLYQADDQPAQLRRMREVAVRVMREFSHFNPALVGSVLSGTANKFSDVNLHLYADDAKALTLFLLNHRYKYEEGARRVRRGDGYVDVPQFLLEVEGVPVTLTVLDRDHERLAGRSRSEPDAQRARLPEVEALLGVNP</sequence>
<organism evidence="1 2">
    <name type="scientific">Usitatibacter rugosus</name>
    <dbReference type="NCBI Taxonomy" id="2732067"/>
    <lineage>
        <taxon>Bacteria</taxon>
        <taxon>Pseudomonadati</taxon>
        <taxon>Pseudomonadota</taxon>
        <taxon>Betaproteobacteria</taxon>
        <taxon>Nitrosomonadales</taxon>
        <taxon>Usitatibacteraceae</taxon>
        <taxon>Usitatibacter</taxon>
    </lineage>
</organism>
<gene>
    <name evidence="1" type="ORF">DSM104443_00031</name>
</gene>
<proteinExistence type="predicted"/>
<dbReference type="EMBL" id="CP053069">
    <property type="protein sequence ID" value="QJR08996.1"/>
    <property type="molecule type" value="Genomic_DNA"/>
</dbReference>
<name>A0A6M4GPK0_9PROT</name>
<evidence type="ECO:0000313" key="2">
    <source>
        <dbReference type="Proteomes" id="UP000501534"/>
    </source>
</evidence>
<dbReference type="KEGG" id="uru:DSM104443_00031"/>
<protein>
    <recommendedName>
        <fullName evidence="3">Nucleotidyltransferase-like protein</fullName>
    </recommendedName>
</protein>
<dbReference type="Proteomes" id="UP000501534">
    <property type="component" value="Chromosome"/>
</dbReference>
<dbReference type="RefSeq" id="WP_171088701.1">
    <property type="nucleotide sequence ID" value="NZ_CP053069.1"/>
</dbReference>
<evidence type="ECO:0008006" key="3">
    <source>
        <dbReference type="Google" id="ProtNLM"/>
    </source>
</evidence>
<reference evidence="1 2" key="1">
    <citation type="submission" date="2020-04" db="EMBL/GenBank/DDBJ databases">
        <title>Usitatibacter rugosus gen. nov., sp. nov. and Usitatibacter palustris sp. nov., novel members of Usitatibacteraceae fam. nov. within the order Nitrosomonadales isolated from soil.</title>
        <authorList>
            <person name="Huber K.J."/>
            <person name="Neumann-Schaal M."/>
            <person name="Geppert A."/>
            <person name="Luckner M."/>
            <person name="Wanner G."/>
            <person name="Overmann J."/>
        </authorList>
    </citation>
    <scope>NUCLEOTIDE SEQUENCE [LARGE SCALE GENOMIC DNA]</scope>
    <source>
        <strain evidence="1 2">0125_3</strain>
    </source>
</reference>
<keyword evidence="2" id="KW-1185">Reference proteome</keyword>
<dbReference type="AlphaFoldDB" id="A0A6M4GPK0"/>
<evidence type="ECO:0000313" key="1">
    <source>
        <dbReference type="EMBL" id="QJR08996.1"/>
    </source>
</evidence>
<accession>A0A6M4GPK0</accession>